<feature type="binding site" evidence="15">
    <location>
        <begin position="10"/>
        <end position="15"/>
    </location>
    <ligand>
        <name>NADP(+)</name>
        <dbReference type="ChEBI" id="CHEBI:58349"/>
    </ligand>
</feature>
<keyword evidence="18" id="KW-1185">Reference proteome</keyword>
<evidence type="ECO:0000256" key="2">
    <source>
        <dbReference type="ARBA" id="ARBA00005056"/>
    </source>
</evidence>
<dbReference type="Pfam" id="PF00742">
    <property type="entry name" value="Homoserine_dh"/>
    <property type="match status" value="1"/>
</dbReference>
<dbReference type="PhylomeDB" id="Q1AX21"/>
<dbReference type="GO" id="GO:0009086">
    <property type="term" value="P:methionine biosynthetic process"/>
    <property type="evidence" value="ECO:0007669"/>
    <property type="project" value="UniProtKB-KW"/>
</dbReference>
<comment type="pathway">
    <text evidence="3">Amino-acid biosynthesis; L-methionine biosynthesis via de novo pathway; L-homoserine from L-aspartate: step 3/3.</text>
</comment>
<comment type="catalytic activity">
    <reaction evidence="11">
        <text>L-homoserine + NADP(+) = L-aspartate 4-semialdehyde + NADPH + H(+)</text>
        <dbReference type="Rhea" id="RHEA:15761"/>
        <dbReference type="ChEBI" id="CHEBI:15378"/>
        <dbReference type="ChEBI" id="CHEBI:57476"/>
        <dbReference type="ChEBI" id="CHEBI:57783"/>
        <dbReference type="ChEBI" id="CHEBI:58349"/>
        <dbReference type="ChEBI" id="CHEBI:537519"/>
        <dbReference type="EC" id="1.1.1.3"/>
    </reaction>
    <physiologicalReaction direction="right-to-left" evidence="11">
        <dbReference type="Rhea" id="RHEA:15763"/>
    </physiologicalReaction>
</comment>
<dbReference type="UniPathway" id="UPA00050">
    <property type="reaction ID" value="UER00063"/>
</dbReference>
<accession>Q1AX21</accession>
<keyword evidence="10 13" id="KW-0486">Methionine biosynthesis</keyword>
<evidence type="ECO:0000256" key="13">
    <source>
        <dbReference type="PIRNR" id="PIRNR036497"/>
    </source>
</evidence>
<dbReference type="Gene3D" id="3.30.360.10">
    <property type="entry name" value="Dihydrodipicolinate Reductase, domain 2"/>
    <property type="match status" value="1"/>
</dbReference>
<proteinExistence type="inferred from homology"/>
<dbReference type="GO" id="GO:0004412">
    <property type="term" value="F:homoserine dehydrogenase activity"/>
    <property type="evidence" value="ECO:0007669"/>
    <property type="project" value="UniProtKB-EC"/>
</dbReference>
<gene>
    <name evidence="17" type="ordered locus">Rxyl_1091</name>
</gene>
<dbReference type="PANTHER" id="PTHR43070:SF3">
    <property type="entry name" value="HOMOSERINE DEHYDROGENASE"/>
    <property type="match status" value="1"/>
</dbReference>
<protein>
    <recommendedName>
        <fullName evidence="5 13">Homoserine dehydrogenase</fullName>
        <shortName evidence="13">HDH</shortName>
        <ecNumber evidence="5 13">1.1.1.3</ecNumber>
    </recommendedName>
</protein>
<feature type="domain" description="Homoserine dehydrogenase catalytic" evidence="16">
    <location>
        <begin position="152"/>
        <end position="347"/>
    </location>
</feature>
<dbReference type="GO" id="GO:0009090">
    <property type="term" value="P:homoserine biosynthetic process"/>
    <property type="evidence" value="ECO:0007669"/>
    <property type="project" value="UniProtKB-ARBA"/>
</dbReference>
<feature type="binding site" evidence="15">
    <location>
        <position position="205"/>
    </location>
    <ligand>
        <name>L-homoserine</name>
        <dbReference type="ChEBI" id="CHEBI:57476"/>
    </ligand>
</feature>
<dbReference type="FunFam" id="3.30.360.10:FF:000006">
    <property type="entry name" value="Bifunctional aspartokinase/homoserine dehydrogenase"/>
    <property type="match status" value="1"/>
</dbReference>
<reference evidence="17 18" key="1">
    <citation type="submission" date="2006-06" db="EMBL/GenBank/DDBJ databases">
        <title>Complete sequence of Rubrobacter xylanophilus DSM 9941.</title>
        <authorList>
            <consortium name="US DOE Joint Genome Institute"/>
            <person name="Copeland A."/>
            <person name="Lucas S."/>
            <person name="Lapidus A."/>
            <person name="Barry K."/>
            <person name="Detter J.C."/>
            <person name="Glavina del Rio T."/>
            <person name="Hammon N."/>
            <person name="Israni S."/>
            <person name="Dalin E."/>
            <person name="Tice H."/>
            <person name="Pitluck S."/>
            <person name="Munk A.C."/>
            <person name="Brettin T."/>
            <person name="Bruce D."/>
            <person name="Han C."/>
            <person name="Tapia R."/>
            <person name="Gilna P."/>
            <person name="Schmutz J."/>
            <person name="Larimer F."/>
            <person name="Land M."/>
            <person name="Hauser L."/>
            <person name="Kyrpides N."/>
            <person name="Lykidis A."/>
            <person name="da Costa M.S."/>
            <person name="Rainey F.A."/>
            <person name="Empadinhas N."/>
            <person name="Jolivet E."/>
            <person name="Battista J.R."/>
            <person name="Richardson P."/>
        </authorList>
    </citation>
    <scope>NUCLEOTIDE SEQUENCE [LARGE SCALE GENOMIC DNA]</scope>
    <source>
        <strain evidence="18">DSM 9941 / NBRC 16129 / PRD-1</strain>
    </source>
</reference>
<keyword evidence="6 13" id="KW-0028">Amino-acid biosynthesis</keyword>
<evidence type="ECO:0000256" key="10">
    <source>
        <dbReference type="ARBA" id="ARBA00023167"/>
    </source>
</evidence>
<dbReference type="RefSeq" id="WP_011564075.1">
    <property type="nucleotide sequence ID" value="NC_008148.1"/>
</dbReference>
<dbReference type="InterPro" id="IPR011147">
    <property type="entry name" value="Bifunc_Aspkin/hSer_DH"/>
</dbReference>
<dbReference type="Proteomes" id="UP000006637">
    <property type="component" value="Chromosome"/>
</dbReference>
<dbReference type="EMBL" id="CP000386">
    <property type="protein sequence ID" value="ABG04057.1"/>
    <property type="molecule type" value="Genomic_DNA"/>
</dbReference>
<dbReference type="InterPro" id="IPR022697">
    <property type="entry name" value="HDH_short"/>
</dbReference>
<feature type="binding site" evidence="15">
    <location>
        <position position="120"/>
    </location>
    <ligand>
        <name>NADPH</name>
        <dbReference type="ChEBI" id="CHEBI:57783"/>
    </ligand>
</feature>
<dbReference type="GO" id="GO:0009089">
    <property type="term" value="P:lysine biosynthetic process via diaminopimelate"/>
    <property type="evidence" value="ECO:0007669"/>
    <property type="project" value="UniProtKB-ARBA"/>
</dbReference>
<evidence type="ECO:0000256" key="5">
    <source>
        <dbReference type="ARBA" id="ARBA00013213"/>
    </source>
</evidence>
<dbReference type="GO" id="GO:0009088">
    <property type="term" value="P:threonine biosynthetic process"/>
    <property type="evidence" value="ECO:0007669"/>
    <property type="project" value="UniProtKB-UniPathway"/>
</dbReference>
<comment type="similarity">
    <text evidence="4 13">Belongs to the homoserine dehydrogenase family.</text>
</comment>
<evidence type="ECO:0000259" key="16">
    <source>
        <dbReference type="Pfam" id="PF00742"/>
    </source>
</evidence>
<dbReference type="STRING" id="266117.Rxyl_1091"/>
<keyword evidence="8 13" id="KW-0521">NADP</keyword>
<organism evidence="17 18">
    <name type="scientific">Rubrobacter xylanophilus (strain DSM 9941 / JCM 11954 / NBRC 16129 / PRD-1)</name>
    <dbReference type="NCBI Taxonomy" id="266117"/>
    <lineage>
        <taxon>Bacteria</taxon>
        <taxon>Bacillati</taxon>
        <taxon>Actinomycetota</taxon>
        <taxon>Rubrobacteria</taxon>
        <taxon>Rubrobacterales</taxon>
        <taxon>Rubrobacteraceae</taxon>
        <taxon>Rubrobacter</taxon>
    </lineage>
</organism>
<dbReference type="PANTHER" id="PTHR43070">
    <property type="match status" value="1"/>
</dbReference>
<dbReference type="eggNOG" id="COG0460">
    <property type="taxonomic scope" value="Bacteria"/>
</dbReference>
<evidence type="ECO:0000256" key="12">
    <source>
        <dbReference type="ARBA" id="ARBA00049031"/>
    </source>
</evidence>
<dbReference type="AlphaFoldDB" id="Q1AX21"/>
<sequence>MKRVELVQLGIGHVGRAVAQIVLEERKRWRERYGLDISYRAVADTSGALAGEDLLPQAIRLKEAGGRLSELGAEPLEEVLAEGPGPKTARVLVDAAAGEGTYDLDVRGVRRGSSLVLCNKGPISGSTERYEGLVGEGPERLRYEATVGAGVPVLSTIEALQASGDDILEIQASPSGTLGFIMSGVEEGRPFSEVVREAAELHYTEPDPRDDLSGLDVARKALILARKIGRRLEPEEVPYESLVPEELREVSVEEFMERLSEFDEGFAARLSAVRPGHVLRYLARIPKEGPVEVGLREVPAAGCFGARSGVENVFNFRTRRYSDVTLTVSGPGAGPERTASGVVCDLLDLARRAAESDGGW</sequence>
<comment type="cofactor">
    <cofactor evidence="1">
        <name>a metal cation</name>
        <dbReference type="ChEBI" id="CHEBI:25213"/>
    </cofactor>
</comment>
<feature type="active site" description="Proton donor" evidence="14">
    <location>
        <position position="220"/>
    </location>
</feature>
<name>Q1AX21_RUBXD</name>
<evidence type="ECO:0000256" key="11">
    <source>
        <dbReference type="ARBA" id="ARBA00048841"/>
    </source>
</evidence>
<evidence type="ECO:0000256" key="14">
    <source>
        <dbReference type="PIRSR" id="PIRSR036497-1"/>
    </source>
</evidence>
<evidence type="ECO:0000313" key="18">
    <source>
        <dbReference type="Proteomes" id="UP000006637"/>
    </source>
</evidence>
<dbReference type="UniPathway" id="UPA00051">
    <property type="reaction ID" value="UER00465"/>
</dbReference>
<dbReference type="SUPFAM" id="SSF55347">
    <property type="entry name" value="Glyceraldehyde-3-phosphate dehydrogenase-like, C-terminal domain"/>
    <property type="match status" value="1"/>
</dbReference>
<dbReference type="Gene3D" id="3.40.50.720">
    <property type="entry name" value="NAD(P)-binding Rossmann-like Domain"/>
    <property type="match status" value="1"/>
</dbReference>
<dbReference type="SUPFAM" id="SSF51735">
    <property type="entry name" value="NAD(P)-binding Rossmann-fold domains"/>
    <property type="match status" value="1"/>
</dbReference>
<dbReference type="InterPro" id="IPR001342">
    <property type="entry name" value="HDH_cat"/>
</dbReference>
<dbReference type="KEGG" id="rxy:Rxyl_1091"/>
<dbReference type="InterPro" id="IPR036291">
    <property type="entry name" value="NAD(P)-bd_dom_sf"/>
</dbReference>
<evidence type="ECO:0000256" key="7">
    <source>
        <dbReference type="ARBA" id="ARBA00022697"/>
    </source>
</evidence>
<evidence type="ECO:0000256" key="3">
    <source>
        <dbReference type="ARBA" id="ARBA00005062"/>
    </source>
</evidence>
<evidence type="ECO:0000256" key="15">
    <source>
        <dbReference type="PIRSR" id="PIRSR036497-2"/>
    </source>
</evidence>
<evidence type="ECO:0000313" key="17">
    <source>
        <dbReference type="EMBL" id="ABG04057.1"/>
    </source>
</evidence>
<comment type="pathway">
    <text evidence="2">Amino-acid biosynthesis; L-threonine biosynthesis; L-threonine from L-aspartate: step 3/5.</text>
</comment>
<dbReference type="PIRSF" id="PIRSF036497">
    <property type="entry name" value="HDH_short"/>
    <property type="match status" value="1"/>
</dbReference>
<dbReference type="HOGENOM" id="CLU_009116_0_0_11"/>
<evidence type="ECO:0000256" key="6">
    <source>
        <dbReference type="ARBA" id="ARBA00022605"/>
    </source>
</evidence>
<comment type="catalytic activity">
    <reaction evidence="12">
        <text>L-homoserine + NAD(+) = L-aspartate 4-semialdehyde + NADH + H(+)</text>
        <dbReference type="Rhea" id="RHEA:15757"/>
        <dbReference type="ChEBI" id="CHEBI:15378"/>
        <dbReference type="ChEBI" id="CHEBI:57476"/>
        <dbReference type="ChEBI" id="CHEBI:57540"/>
        <dbReference type="ChEBI" id="CHEBI:57945"/>
        <dbReference type="ChEBI" id="CHEBI:537519"/>
        <dbReference type="EC" id="1.1.1.3"/>
    </reaction>
    <physiologicalReaction direction="right-to-left" evidence="12">
        <dbReference type="Rhea" id="RHEA:15759"/>
    </physiologicalReaction>
</comment>
<evidence type="ECO:0000256" key="9">
    <source>
        <dbReference type="ARBA" id="ARBA00023002"/>
    </source>
</evidence>
<evidence type="ECO:0000256" key="4">
    <source>
        <dbReference type="ARBA" id="ARBA00006753"/>
    </source>
</evidence>
<keyword evidence="7 13" id="KW-0791">Threonine biosynthesis</keyword>
<evidence type="ECO:0000256" key="1">
    <source>
        <dbReference type="ARBA" id="ARBA00001920"/>
    </source>
</evidence>
<evidence type="ECO:0000256" key="8">
    <source>
        <dbReference type="ARBA" id="ARBA00022857"/>
    </source>
</evidence>
<dbReference type="EC" id="1.1.1.3" evidence="5 13"/>
<keyword evidence="9 13" id="KW-0560">Oxidoreductase</keyword>